<sequence>MSKVLKLTGVTLAASSLAAAGYFYAFDRDSYHYKNASWKRIGDHVQGILDRKQDIAVQRTGSEARDVTVRPIKETMKDLWNQQVRNTAQWVYSFGSNTSTKA</sequence>
<evidence type="ECO:0000256" key="7">
    <source>
        <dbReference type="ARBA" id="ARBA00022989"/>
    </source>
</evidence>
<comment type="subcellular location">
    <subcellularLocation>
        <location evidence="2 12">Mitochondrion inner membrane</location>
        <topology evidence="2 12">Single-pass membrane protein</topology>
    </subcellularLocation>
</comment>
<dbReference type="GO" id="GO:0042407">
    <property type="term" value="P:cristae formation"/>
    <property type="evidence" value="ECO:0007669"/>
    <property type="project" value="InterPro"/>
</dbReference>
<protein>
    <recommendedName>
        <fullName evidence="4 12">MICOS complex subunit MIC12</fullName>
    </recommendedName>
    <alternativeName>
        <fullName evidence="11 12">Altered inheritance of mitochondria protein 5, mitochondrial</fullName>
    </alternativeName>
    <alternativeName>
        <fullName evidence="10 12">Found in mitochondrial proteome protein 51</fullName>
    </alternativeName>
</protein>
<keyword evidence="6 12" id="KW-0999">Mitochondrion inner membrane</keyword>
<evidence type="ECO:0000256" key="1">
    <source>
        <dbReference type="ARBA" id="ARBA00002689"/>
    </source>
</evidence>
<comment type="subunit">
    <text evidence="12">Component of the mitochondrial contact site and cristae organizing system (MICOS) complex.</text>
</comment>
<evidence type="ECO:0000256" key="11">
    <source>
        <dbReference type="ARBA" id="ARBA00032985"/>
    </source>
</evidence>
<evidence type="ECO:0000256" key="3">
    <source>
        <dbReference type="ARBA" id="ARBA00009188"/>
    </source>
</evidence>
<accession>A0A0P1KM59</accession>
<dbReference type="AlphaFoldDB" id="A0A0P1KM59"/>
<dbReference type="GO" id="GO:0061617">
    <property type="term" value="C:MICOS complex"/>
    <property type="evidence" value="ECO:0007669"/>
    <property type="project" value="UniProtKB-UniRule"/>
</dbReference>
<evidence type="ECO:0000256" key="5">
    <source>
        <dbReference type="ARBA" id="ARBA00022692"/>
    </source>
</evidence>
<proteinExistence type="inferred from homology"/>
<keyword evidence="5" id="KW-0812">Transmembrane</keyword>
<dbReference type="Proteomes" id="UP000236544">
    <property type="component" value="Unassembled WGS sequence"/>
</dbReference>
<evidence type="ECO:0000256" key="4">
    <source>
        <dbReference type="ARBA" id="ARBA00018170"/>
    </source>
</evidence>
<keyword evidence="9" id="KW-0472">Membrane</keyword>
<comment type="similarity">
    <text evidence="3 12">Belongs to the MICOS complex subunit Mic12 family.</text>
</comment>
<evidence type="ECO:0000256" key="6">
    <source>
        <dbReference type="ARBA" id="ARBA00022792"/>
    </source>
</evidence>
<dbReference type="InterPro" id="IPR031463">
    <property type="entry name" value="Mic12"/>
</dbReference>
<reference evidence="14" key="1">
    <citation type="submission" date="2015-10" db="EMBL/GenBank/DDBJ databases">
        <authorList>
            <person name="Devillers H."/>
        </authorList>
    </citation>
    <scope>NUCLEOTIDE SEQUENCE [LARGE SCALE GENOMIC DNA]</scope>
</reference>
<evidence type="ECO:0000256" key="10">
    <source>
        <dbReference type="ARBA" id="ARBA00032159"/>
    </source>
</evidence>
<evidence type="ECO:0000313" key="13">
    <source>
        <dbReference type="EMBL" id="CUS21077.1"/>
    </source>
</evidence>
<dbReference type="OrthoDB" id="4037694at2759"/>
<dbReference type="GO" id="GO:0044284">
    <property type="term" value="C:mitochondrial crista junction"/>
    <property type="evidence" value="ECO:0007669"/>
    <property type="project" value="InterPro"/>
</dbReference>
<evidence type="ECO:0000256" key="2">
    <source>
        <dbReference type="ARBA" id="ARBA00004434"/>
    </source>
</evidence>
<gene>
    <name evidence="13" type="ORF">LAQU0_S02e05358g</name>
</gene>
<evidence type="ECO:0000313" key="14">
    <source>
        <dbReference type="Proteomes" id="UP000236544"/>
    </source>
</evidence>
<dbReference type="Pfam" id="PF17050">
    <property type="entry name" value="AIM5"/>
    <property type="match status" value="1"/>
</dbReference>
<evidence type="ECO:0000256" key="8">
    <source>
        <dbReference type="ARBA" id="ARBA00023128"/>
    </source>
</evidence>
<dbReference type="EMBL" id="LN890542">
    <property type="protein sequence ID" value="CUS21077.1"/>
    <property type="molecule type" value="Genomic_DNA"/>
</dbReference>
<organism evidence="13 14">
    <name type="scientific">Lachancea quebecensis</name>
    <dbReference type="NCBI Taxonomy" id="1654605"/>
    <lineage>
        <taxon>Eukaryota</taxon>
        <taxon>Fungi</taxon>
        <taxon>Dikarya</taxon>
        <taxon>Ascomycota</taxon>
        <taxon>Saccharomycotina</taxon>
        <taxon>Saccharomycetes</taxon>
        <taxon>Saccharomycetales</taxon>
        <taxon>Saccharomycetaceae</taxon>
        <taxon>Lachancea</taxon>
    </lineage>
</organism>
<comment type="function">
    <text evidence="1 12">Component of the MICOS complex, a large protein complex of the mitochondrial inner membrane that plays crucial roles in the maintenance of crista junctions, inner membrane architecture, and formation of contact sites to the outer membrane.</text>
</comment>
<keyword evidence="14" id="KW-1185">Reference proteome</keyword>
<keyword evidence="8 12" id="KW-0496">Mitochondrion</keyword>
<name>A0A0P1KM59_9SACH</name>
<evidence type="ECO:0000256" key="12">
    <source>
        <dbReference type="RuleBase" id="RU363010"/>
    </source>
</evidence>
<evidence type="ECO:0000256" key="9">
    <source>
        <dbReference type="ARBA" id="ARBA00023136"/>
    </source>
</evidence>
<keyword evidence="7" id="KW-1133">Transmembrane helix</keyword>